<dbReference type="InterPro" id="IPR011063">
    <property type="entry name" value="TilS/TtcA_N"/>
</dbReference>
<sequence>MSSIAPLQAQLASEHRVLLAYSGGLDSSVLLHQLVLLRSQRPGLQLRAVHIHHGLSPLADSWVAHCRQQCVQWQVPLEVVCVDVDARQGGIEAAARTARYHAFSELLLEDETLLTAQHLDDQSETLLLALKRGSGPAGLAAMPQQHWLGAHRHLRPLLEQSRQQLEAWAHQHHLTWIEDDSNSDARYDRNFLRLDVLPVLNARWPNFSRAVARSAALCGEQEQLLDELLSESLALLVDACGTLAIAPMLEMSDARRYALLRRWIAGQKGSMPSRDALRRLWQEVACSREDAEPRLRLGHYEVRRFRDRLYWLPLMQSLAGYQLEWTDTAQPLMLPDGLGLLRLNNRGVALRRPGPEEPLIVRFQAQGSFYIVGRAGRRPLKKLWQELAIPPWQRERTPLIFYGDRLIAAAGVFVTRDGAPDSPETTWNIDWCRENNKMEIGDEGQTDSGAAAKL</sequence>
<dbReference type="EC" id="6.3.4.19" evidence="8"/>
<evidence type="ECO:0000256" key="5">
    <source>
        <dbReference type="ARBA" id="ARBA00022741"/>
    </source>
</evidence>
<dbReference type="SUPFAM" id="SSF56037">
    <property type="entry name" value="PheT/TilS domain"/>
    <property type="match status" value="1"/>
</dbReference>
<dbReference type="InterPro" id="IPR012795">
    <property type="entry name" value="tRNA_Ile_lys_synt_N"/>
</dbReference>
<comment type="similarity">
    <text evidence="8">Belongs to the tRNA(Ile)-lysidine synthase family.</text>
</comment>
<proteinExistence type="inferred from homology"/>
<dbReference type="CDD" id="cd01992">
    <property type="entry name" value="TilS_N"/>
    <property type="match status" value="1"/>
</dbReference>
<evidence type="ECO:0000256" key="4">
    <source>
        <dbReference type="ARBA" id="ARBA00022694"/>
    </source>
</evidence>
<dbReference type="SUPFAM" id="SSF52402">
    <property type="entry name" value="Adenine nucleotide alpha hydrolases-like"/>
    <property type="match status" value="1"/>
</dbReference>
<dbReference type="HAMAP" id="MF_01161">
    <property type="entry name" value="tRNA_Ile_lys_synt"/>
    <property type="match status" value="1"/>
</dbReference>
<dbReference type="Gene3D" id="3.40.50.620">
    <property type="entry name" value="HUPs"/>
    <property type="match status" value="1"/>
</dbReference>
<dbReference type="AlphaFoldDB" id="A0A6I6EUP3"/>
<dbReference type="PANTHER" id="PTHR43033:SF1">
    <property type="entry name" value="TRNA(ILE)-LYSIDINE SYNTHASE-RELATED"/>
    <property type="match status" value="1"/>
</dbReference>
<dbReference type="GO" id="GO:0005737">
    <property type="term" value="C:cytoplasm"/>
    <property type="evidence" value="ECO:0007669"/>
    <property type="project" value="UniProtKB-SubCell"/>
</dbReference>
<dbReference type="Pfam" id="PF01171">
    <property type="entry name" value="ATP_bind_3"/>
    <property type="match status" value="1"/>
</dbReference>
<evidence type="ECO:0000256" key="3">
    <source>
        <dbReference type="ARBA" id="ARBA00022598"/>
    </source>
</evidence>
<dbReference type="RefSeq" id="WP_156287887.1">
    <property type="nucleotide sequence ID" value="NZ_CP046509.1"/>
</dbReference>
<keyword evidence="2 8" id="KW-0963">Cytoplasm</keyword>
<comment type="function">
    <text evidence="8">Ligates lysine onto the cytidine present at position 34 of the AUA codon-specific tRNA(Ile) that contains the anticodon CAU, in an ATP-dependent manner. Cytidine is converted to lysidine, thus changing the amino acid specificity of the tRNA from methionine to isoleucine.</text>
</comment>
<organism evidence="10 11">
    <name type="scientific">Erwinia sorbitola</name>
    <dbReference type="NCBI Taxonomy" id="2681984"/>
    <lineage>
        <taxon>Bacteria</taxon>
        <taxon>Pseudomonadati</taxon>
        <taxon>Pseudomonadota</taxon>
        <taxon>Gammaproteobacteria</taxon>
        <taxon>Enterobacterales</taxon>
        <taxon>Erwiniaceae</taxon>
        <taxon>Erwinia</taxon>
    </lineage>
</organism>
<dbReference type="SUPFAM" id="SSF82829">
    <property type="entry name" value="MesJ substrate recognition domain-like"/>
    <property type="match status" value="1"/>
</dbReference>
<comment type="subcellular location">
    <subcellularLocation>
        <location evidence="1 8">Cytoplasm</location>
    </subcellularLocation>
</comment>
<keyword evidence="3 8" id="KW-0436">Ligase</keyword>
<protein>
    <recommendedName>
        <fullName evidence="8">tRNA(Ile)-lysidine synthase</fullName>
        <ecNumber evidence="8">6.3.4.19</ecNumber>
    </recommendedName>
    <alternativeName>
        <fullName evidence="8">tRNA(Ile)-2-lysyl-cytidine synthase</fullName>
    </alternativeName>
    <alternativeName>
        <fullName evidence="8">tRNA(Ile)-lysidine synthetase</fullName>
    </alternativeName>
</protein>
<evidence type="ECO:0000259" key="9">
    <source>
        <dbReference type="SMART" id="SM00977"/>
    </source>
</evidence>
<name>A0A6I6EUP3_9GAMM</name>
<reference evidence="10 11" key="1">
    <citation type="submission" date="2019-12" db="EMBL/GenBank/DDBJ databases">
        <title>Erwinia sp. nov., isolated from droppings of birds in the Qinghai-Tiebt plateau of China.</title>
        <authorList>
            <person name="Ge Y."/>
        </authorList>
    </citation>
    <scope>NUCLEOTIDE SEQUENCE [LARGE SCALE GENOMIC DNA]</scope>
    <source>
        <strain evidence="10 11">J780</strain>
    </source>
</reference>
<dbReference type="KEGG" id="erwi:GN242_17030"/>
<dbReference type="Pfam" id="PF11734">
    <property type="entry name" value="TilS_C"/>
    <property type="match status" value="1"/>
</dbReference>
<keyword evidence="4 8" id="KW-0819">tRNA processing</keyword>
<dbReference type="NCBIfam" id="TIGR02433">
    <property type="entry name" value="lysidine_TilS_C"/>
    <property type="match status" value="1"/>
</dbReference>
<feature type="binding site" evidence="8">
    <location>
        <begin position="22"/>
        <end position="27"/>
    </location>
    <ligand>
        <name>ATP</name>
        <dbReference type="ChEBI" id="CHEBI:30616"/>
    </ligand>
</feature>
<gene>
    <name evidence="8 10" type="primary">tilS</name>
    <name evidence="10" type="ORF">GN242_17030</name>
</gene>
<dbReference type="InterPro" id="IPR015262">
    <property type="entry name" value="tRNA_Ile_lys_synt_subst-bd"/>
</dbReference>
<dbReference type="Gene3D" id="1.20.59.20">
    <property type="match status" value="1"/>
</dbReference>
<keyword evidence="5 8" id="KW-0547">Nucleotide-binding</keyword>
<evidence type="ECO:0000256" key="6">
    <source>
        <dbReference type="ARBA" id="ARBA00022840"/>
    </source>
</evidence>
<dbReference type="SMART" id="SM00977">
    <property type="entry name" value="TilS_C"/>
    <property type="match status" value="1"/>
</dbReference>
<comment type="catalytic activity">
    <reaction evidence="7 8">
        <text>cytidine(34) in tRNA(Ile2) + L-lysine + ATP = lysidine(34) in tRNA(Ile2) + AMP + diphosphate + H(+)</text>
        <dbReference type="Rhea" id="RHEA:43744"/>
        <dbReference type="Rhea" id="RHEA-COMP:10625"/>
        <dbReference type="Rhea" id="RHEA-COMP:10670"/>
        <dbReference type="ChEBI" id="CHEBI:15378"/>
        <dbReference type="ChEBI" id="CHEBI:30616"/>
        <dbReference type="ChEBI" id="CHEBI:32551"/>
        <dbReference type="ChEBI" id="CHEBI:33019"/>
        <dbReference type="ChEBI" id="CHEBI:82748"/>
        <dbReference type="ChEBI" id="CHEBI:83665"/>
        <dbReference type="ChEBI" id="CHEBI:456215"/>
        <dbReference type="EC" id="6.3.4.19"/>
    </reaction>
</comment>
<dbReference type="InterPro" id="IPR012796">
    <property type="entry name" value="Lysidine-tRNA-synth_C"/>
</dbReference>
<dbReference type="Pfam" id="PF09179">
    <property type="entry name" value="TilS"/>
    <property type="match status" value="1"/>
</dbReference>
<evidence type="ECO:0000256" key="8">
    <source>
        <dbReference type="HAMAP-Rule" id="MF_01161"/>
    </source>
</evidence>
<evidence type="ECO:0000313" key="10">
    <source>
        <dbReference type="EMBL" id="QGU88819.1"/>
    </source>
</evidence>
<dbReference type="NCBIfam" id="NF007942">
    <property type="entry name" value="PRK10660.1"/>
    <property type="match status" value="1"/>
</dbReference>
<dbReference type="NCBIfam" id="TIGR02432">
    <property type="entry name" value="lysidine_TilS_N"/>
    <property type="match status" value="1"/>
</dbReference>
<accession>A0A6I6EUP3</accession>
<dbReference type="Proteomes" id="UP000424752">
    <property type="component" value="Chromosome"/>
</dbReference>
<evidence type="ECO:0000256" key="7">
    <source>
        <dbReference type="ARBA" id="ARBA00048539"/>
    </source>
</evidence>
<dbReference type="InterPro" id="IPR012094">
    <property type="entry name" value="tRNA_Ile_lys_synt"/>
</dbReference>
<evidence type="ECO:0000256" key="2">
    <source>
        <dbReference type="ARBA" id="ARBA00022490"/>
    </source>
</evidence>
<dbReference type="GO" id="GO:0032267">
    <property type="term" value="F:tRNA(Ile)-lysidine synthase activity"/>
    <property type="evidence" value="ECO:0007669"/>
    <property type="project" value="UniProtKB-EC"/>
</dbReference>
<dbReference type="GO" id="GO:0005524">
    <property type="term" value="F:ATP binding"/>
    <property type="evidence" value="ECO:0007669"/>
    <property type="project" value="UniProtKB-UniRule"/>
</dbReference>
<feature type="domain" description="Lysidine-tRNA(Ile) synthetase C-terminal" evidence="9">
    <location>
        <begin position="359"/>
        <end position="431"/>
    </location>
</feature>
<dbReference type="InterPro" id="IPR014729">
    <property type="entry name" value="Rossmann-like_a/b/a_fold"/>
</dbReference>
<dbReference type="GO" id="GO:0006400">
    <property type="term" value="P:tRNA modification"/>
    <property type="evidence" value="ECO:0007669"/>
    <property type="project" value="UniProtKB-UniRule"/>
</dbReference>
<dbReference type="EMBL" id="CP046509">
    <property type="protein sequence ID" value="QGU88819.1"/>
    <property type="molecule type" value="Genomic_DNA"/>
</dbReference>
<dbReference type="PANTHER" id="PTHR43033">
    <property type="entry name" value="TRNA(ILE)-LYSIDINE SYNTHASE-RELATED"/>
    <property type="match status" value="1"/>
</dbReference>
<comment type="domain">
    <text evidence="8">The N-terminal region contains the highly conserved SGGXDS motif, predicted to be a P-loop motif involved in ATP binding.</text>
</comment>
<keyword evidence="6 8" id="KW-0067">ATP-binding</keyword>
<evidence type="ECO:0000256" key="1">
    <source>
        <dbReference type="ARBA" id="ARBA00004496"/>
    </source>
</evidence>
<evidence type="ECO:0000313" key="11">
    <source>
        <dbReference type="Proteomes" id="UP000424752"/>
    </source>
</evidence>